<dbReference type="Proteomes" id="UP000182114">
    <property type="component" value="Unassembled WGS sequence"/>
</dbReference>
<keyword evidence="2" id="KW-1185">Reference proteome</keyword>
<protein>
    <submittedName>
        <fullName evidence="1">Uncharacterized protein</fullName>
    </submittedName>
</protein>
<sequence>MSNNKKLITYKIETHLRELYRDLISITTYQQINRNMINALITKVNIMIEIVEYLPRLPLYDIEQEIIKMCKEDHSMHGVNIALLFENKNPIIDYSKMGHLKINL</sequence>
<evidence type="ECO:0000313" key="2">
    <source>
        <dbReference type="Proteomes" id="UP000182114"/>
    </source>
</evidence>
<proteinExistence type="predicted"/>
<dbReference type="eggNOG" id="ENOG5033GVV">
    <property type="taxonomic scope" value="Bacteria"/>
</dbReference>
<dbReference type="EMBL" id="FNBD01000017">
    <property type="protein sequence ID" value="SDF47044.1"/>
    <property type="molecule type" value="Genomic_DNA"/>
</dbReference>
<reference evidence="2" key="1">
    <citation type="submission" date="2016-10" db="EMBL/GenBank/DDBJ databases">
        <authorList>
            <person name="Varghese N."/>
            <person name="Submissions S."/>
        </authorList>
    </citation>
    <scope>NUCLEOTIDE SEQUENCE [LARGE SCALE GENOMIC DNA]</scope>
    <source>
        <strain evidence="2">DSM 24729</strain>
    </source>
</reference>
<dbReference type="RefSeq" id="WP_074539400.1">
    <property type="nucleotide sequence ID" value="NZ_FNBD01000017.1"/>
</dbReference>
<name>A0A1G7LCL5_9FLAO</name>
<dbReference type="AlphaFoldDB" id="A0A1G7LCL5"/>
<evidence type="ECO:0000313" key="1">
    <source>
        <dbReference type="EMBL" id="SDF47044.1"/>
    </source>
</evidence>
<accession>A0A1G7LCL5</accession>
<gene>
    <name evidence="1" type="ORF">SAMN04487992_1177</name>
</gene>
<organism evidence="1 2">
    <name type="scientific">Cellulophaga baltica</name>
    <dbReference type="NCBI Taxonomy" id="76594"/>
    <lineage>
        <taxon>Bacteria</taxon>
        <taxon>Pseudomonadati</taxon>
        <taxon>Bacteroidota</taxon>
        <taxon>Flavobacteriia</taxon>
        <taxon>Flavobacteriales</taxon>
        <taxon>Flavobacteriaceae</taxon>
        <taxon>Cellulophaga</taxon>
    </lineage>
</organism>